<evidence type="ECO:0000313" key="5">
    <source>
        <dbReference type="Proteomes" id="UP000574390"/>
    </source>
</evidence>
<dbReference type="EMBL" id="JABANM010032731">
    <property type="protein sequence ID" value="KAF4702434.1"/>
    <property type="molecule type" value="Genomic_DNA"/>
</dbReference>
<proteinExistence type="predicted"/>
<feature type="compositionally biased region" description="Acidic residues" evidence="1">
    <location>
        <begin position="54"/>
        <end position="77"/>
    </location>
</feature>
<dbReference type="Proteomes" id="UP000574390">
    <property type="component" value="Unassembled WGS sequence"/>
</dbReference>
<reference evidence="4 5" key="1">
    <citation type="submission" date="2020-04" db="EMBL/GenBank/DDBJ databases">
        <title>Perkinsus olseni comparative genomics.</title>
        <authorList>
            <person name="Bogema D.R."/>
        </authorList>
    </citation>
    <scope>NUCLEOTIDE SEQUENCE [LARGE SCALE GENOMIC DNA]</scope>
    <source>
        <strain evidence="2">ATCC PRA-205</strain>
        <strain evidence="3 4">ATCC PRA-207</strain>
    </source>
</reference>
<feature type="region of interest" description="Disordered" evidence="1">
    <location>
        <begin position="46"/>
        <end position="77"/>
    </location>
</feature>
<dbReference type="Proteomes" id="UP000553632">
    <property type="component" value="Unassembled WGS sequence"/>
</dbReference>
<accession>A0A7J6TPQ3</accession>
<evidence type="ECO:0000313" key="4">
    <source>
        <dbReference type="Proteomes" id="UP000553632"/>
    </source>
</evidence>
<keyword evidence="3" id="KW-0645">Protease</keyword>
<name>A0A7J6TPQ3_PEROL</name>
<keyword evidence="3" id="KW-0378">Hydrolase</keyword>
<evidence type="ECO:0000313" key="3">
    <source>
        <dbReference type="EMBL" id="KAF4746310.1"/>
    </source>
</evidence>
<evidence type="ECO:0000256" key="1">
    <source>
        <dbReference type="SAM" id="MobiDB-lite"/>
    </source>
</evidence>
<dbReference type="GO" id="GO:0006508">
    <property type="term" value="P:proteolysis"/>
    <property type="evidence" value="ECO:0007669"/>
    <property type="project" value="UniProtKB-KW"/>
</dbReference>
<sequence length="77" mass="8687">MCFGFLLRSKSELDDLTEWIRSGNGLEEGENSQQWLFEVLDTTPAYARPGGGVDADDLSDPLDYPEEKDEEEEDALM</sequence>
<keyword evidence="4" id="KW-1185">Reference proteome</keyword>
<dbReference type="GO" id="GO:0008233">
    <property type="term" value="F:peptidase activity"/>
    <property type="evidence" value="ECO:0007669"/>
    <property type="project" value="UniProtKB-KW"/>
</dbReference>
<evidence type="ECO:0000313" key="2">
    <source>
        <dbReference type="EMBL" id="KAF4702434.1"/>
    </source>
</evidence>
<comment type="caution">
    <text evidence="3">The sequence shown here is derived from an EMBL/GenBank/DDBJ whole genome shotgun (WGS) entry which is preliminary data.</text>
</comment>
<dbReference type="EMBL" id="JABANO010009746">
    <property type="protein sequence ID" value="KAF4746310.1"/>
    <property type="molecule type" value="Genomic_DNA"/>
</dbReference>
<gene>
    <name evidence="3" type="primary">ATG4C_3</name>
    <name evidence="2" type="synonym">ATG4C_2</name>
    <name evidence="2" type="ORF">FOZ62_020105</name>
    <name evidence="3" type="ORF">FOZ63_022127</name>
</gene>
<organism evidence="3 4">
    <name type="scientific">Perkinsus olseni</name>
    <name type="common">Perkinsus atlanticus</name>
    <dbReference type="NCBI Taxonomy" id="32597"/>
    <lineage>
        <taxon>Eukaryota</taxon>
        <taxon>Sar</taxon>
        <taxon>Alveolata</taxon>
        <taxon>Perkinsozoa</taxon>
        <taxon>Perkinsea</taxon>
        <taxon>Perkinsida</taxon>
        <taxon>Perkinsidae</taxon>
        <taxon>Perkinsus</taxon>
    </lineage>
</organism>
<protein>
    <submittedName>
        <fullName evidence="3">Cysteine protease atg4c</fullName>
    </submittedName>
</protein>
<dbReference type="AlphaFoldDB" id="A0A7J6TPQ3"/>